<protein>
    <submittedName>
        <fullName evidence="1">Uncharacterized protein</fullName>
    </submittedName>
</protein>
<reference evidence="1 2" key="1">
    <citation type="submission" date="2024-01" db="EMBL/GenBank/DDBJ databases">
        <title>The genomes of 5 underutilized Papilionoideae crops provide insights into root nodulation and disease resistanc.</title>
        <authorList>
            <person name="Jiang F."/>
        </authorList>
    </citation>
    <scope>NUCLEOTIDE SEQUENCE [LARGE SCALE GENOMIC DNA]</scope>
    <source>
        <strain evidence="1">LVBAO_FW01</strain>
        <tissue evidence="1">Leaves</tissue>
    </source>
</reference>
<comment type="caution">
    <text evidence="1">The sequence shown here is derived from an EMBL/GenBank/DDBJ whole genome shotgun (WGS) entry which is preliminary data.</text>
</comment>
<gene>
    <name evidence="1" type="ORF">VNO77_03191</name>
</gene>
<evidence type="ECO:0000313" key="1">
    <source>
        <dbReference type="EMBL" id="KAK7361147.1"/>
    </source>
</evidence>
<accession>A0AAN9MZF5</accession>
<evidence type="ECO:0000313" key="2">
    <source>
        <dbReference type="Proteomes" id="UP001367508"/>
    </source>
</evidence>
<dbReference type="AlphaFoldDB" id="A0AAN9MZF5"/>
<sequence>MDERKGGKPIFTPENIGDYVGDGVGAGGMEIPLVHNVLPMTTFSLQARRVSAPVPCVWIGEASDLGTRFGEFFLSPFSKSSPMELKKA</sequence>
<dbReference type="Proteomes" id="UP001367508">
    <property type="component" value="Unassembled WGS sequence"/>
</dbReference>
<proteinExistence type="predicted"/>
<organism evidence="1 2">
    <name type="scientific">Canavalia gladiata</name>
    <name type="common">Sword bean</name>
    <name type="synonym">Dolichos gladiatus</name>
    <dbReference type="NCBI Taxonomy" id="3824"/>
    <lineage>
        <taxon>Eukaryota</taxon>
        <taxon>Viridiplantae</taxon>
        <taxon>Streptophyta</taxon>
        <taxon>Embryophyta</taxon>
        <taxon>Tracheophyta</taxon>
        <taxon>Spermatophyta</taxon>
        <taxon>Magnoliopsida</taxon>
        <taxon>eudicotyledons</taxon>
        <taxon>Gunneridae</taxon>
        <taxon>Pentapetalae</taxon>
        <taxon>rosids</taxon>
        <taxon>fabids</taxon>
        <taxon>Fabales</taxon>
        <taxon>Fabaceae</taxon>
        <taxon>Papilionoideae</taxon>
        <taxon>50 kb inversion clade</taxon>
        <taxon>NPAAA clade</taxon>
        <taxon>indigoferoid/millettioid clade</taxon>
        <taxon>Phaseoleae</taxon>
        <taxon>Canavalia</taxon>
    </lineage>
</organism>
<dbReference type="EMBL" id="JAYMYQ010000001">
    <property type="protein sequence ID" value="KAK7361147.1"/>
    <property type="molecule type" value="Genomic_DNA"/>
</dbReference>
<keyword evidence="2" id="KW-1185">Reference proteome</keyword>
<name>A0AAN9MZF5_CANGL</name>